<dbReference type="InterPro" id="IPR001969">
    <property type="entry name" value="Aspartic_peptidase_AS"/>
</dbReference>
<dbReference type="SUPFAM" id="SSF50156">
    <property type="entry name" value="PDZ domain-like"/>
    <property type="match status" value="1"/>
</dbReference>
<dbReference type="GO" id="GO:0006508">
    <property type="term" value="P:proteolysis"/>
    <property type="evidence" value="ECO:0007669"/>
    <property type="project" value="InterPro"/>
</dbReference>
<gene>
    <name evidence="3" type="ORF">G5C33_12910</name>
</gene>
<dbReference type="CDD" id="cd00303">
    <property type="entry name" value="retropepsin_like"/>
    <property type="match status" value="1"/>
</dbReference>
<evidence type="ECO:0000256" key="1">
    <source>
        <dbReference type="ARBA" id="ARBA00022801"/>
    </source>
</evidence>
<evidence type="ECO:0000259" key="2">
    <source>
        <dbReference type="PROSITE" id="PS50175"/>
    </source>
</evidence>
<dbReference type="Pfam" id="PF13650">
    <property type="entry name" value="Asp_protease_2"/>
    <property type="match status" value="2"/>
</dbReference>
<dbReference type="GO" id="GO:0004190">
    <property type="term" value="F:aspartic-type endopeptidase activity"/>
    <property type="evidence" value="ECO:0007669"/>
    <property type="project" value="InterPro"/>
</dbReference>
<feature type="domain" description="Peptidase A2" evidence="2">
    <location>
        <begin position="174"/>
        <end position="254"/>
    </location>
</feature>
<dbReference type="InterPro" id="IPR021109">
    <property type="entry name" value="Peptidase_aspartic_dom_sf"/>
</dbReference>
<proteinExistence type="predicted"/>
<dbReference type="InterPro" id="IPR001995">
    <property type="entry name" value="Peptidase_A2_cat"/>
</dbReference>
<keyword evidence="1" id="KW-0378">Hydrolase</keyword>
<dbReference type="InterPro" id="IPR036034">
    <property type="entry name" value="PDZ_sf"/>
</dbReference>
<dbReference type="KEGG" id="spzr:G5C33_12910"/>
<evidence type="ECO:0000313" key="3">
    <source>
        <dbReference type="EMBL" id="QIG80592.1"/>
    </source>
</evidence>
<dbReference type="Gene3D" id="2.40.70.10">
    <property type="entry name" value="Acid Proteases"/>
    <property type="match status" value="2"/>
</dbReference>
<name>A0A6G6Y6N2_9SPHN</name>
<keyword evidence="4" id="KW-1185">Reference proteome</keyword>
<dbReference type="EMBL" id="CP049109">
    <property type="protein sequence ID" value="QIG80592.1"/>
    <property type="molecule type" value="Genomic_DNA"/>
</dbReference>
<dbReference type="PROSITE" id="PS00141">
    <property type="entry name" value="ASP_PROTEASE"/>
    <property type="match status" value="1"/>
</dbReference>
<dbReference type="RefSeq" id="WP_165327599.1">
    <property type="nucleotide sequence ID" value="NZ_CP049109.1"/>
</dbReference>
<organism evidence="3 4">
    <name type="scientific">Stakelama tenebrarum</name>
    <dbReference type="NCBI Taxonomy" id="2711215"/>
    <lineage>
        <taxon>Bacteria</taxon>
        <taxon>Pseudomonadati</taxon>
        <taxon>Pseudomonadota</taxon>
        <taxon>Alphaproteobacteria</taxon>
        <taxon>Sphingomonadales</taxon>
        <taxon>Sphingomonadaceae</taxon>
        <taxon>Stakelama</taxon>
    </lineage>
</organism>
<feature type="domain" description="Peptidase A2" evidence="2">
    <location>
        <begin position="34"/>
        <end position="108"/>
    </location>
</feature>
<reference evidence="3 4" key="1">
    <citation type="submission" date="2020-02" db="EMBL/GenBank/DDBJ databases">
        <authorList>
            <person name="Zheng R.K."/>
            <person name="Sun C.M."/>
        </authorList>
    </citation>
    <scope>NUCLEOTIDE SEQUENCE [LARGE SCALE GENOMIC DNA]</scope>
    <source>
        <strain evidence="4">zrk23</strain>
    </source>
</reference>
<protein>
    <recommendedName>
        <fullName evidence="2">Peptidase A2 domain-containing protein</fullName>
    </recommendedName>
</protein>
<dbReference type="Proteomes" id="UP000501568">
    <property type="component" value="Chromosome"/>
</dbReference>
<dbReference type="AlphaFoldDB" id="A0A6G6Y6N2"/>
<evidence type="ECO:0000313" key="4">
    <source>
        <dbReference type="Proteomes" id="UP000501568"/>
    </source>
</evidence>
<dbReference type="SUPFAM" id="SSF50630">
    <property type="entry name" value="Acid proteases"/>
    <property type="match status" value="2"/>
</dbReference>
<dbReference type="PROSITE" id="PS50175">
    <property type="entry name" value="ASP_PROT_RETROV"/>
    <property type="match status" value="2"/>
</dbReference>
<sequence length="369" mass="40374">MAAAAVPDQSIMIPIGIIGRRVVLPLTIGDSETCLFLLDTGATVNLIDHDLAQELRLPVHTGGVMRGIGGRTVNTVYRAPEVVLGGAVRQRNLLFVDIGEDLSLGEDMRGAMSAGLLTTFDSDLDFVDREIRVYPRGRSDRSGFTRLSGEIEHADRSGGSQYMYIDAWLGQARMRFLLDTGAPRALMLFAHAVGRSGLWNDDIPWTPQQMHGLGGEADLGRTVRAPFLEMDGIRFDSPLVQLFHPDDNDSGRDADGIIGLEIMEQLDWSTEVRRNRIWARRNGNRAERQYYGMSGLWVDAEGDDLVAVAVGKGSPAEAAGIAAGDRFPGMTLPQMLARINQREGAEVTLEVTRGGTTTTRSFTLARYLD</sequence>
<accession>A0A6G6Y6N2</accession>